<gene>
    <name evidence="1" type="ORF">OH806_00215</name>
</gene>
<dbReference type="RefSeq" id="WP_264741679.1">
    <property type="nucleotide sequence ID" value="NZ_JAPDHV010000001.1"/>
</dbReference>
<evidence type="ECO:0000313" key="2">
    <source>
        <dbReference type="Proteomes" id="UP001163719"/>
    </source>
</evidence>
<dbReference type="Proteomes" id="UP001163719">
    <property type="component" value="Unassembled WGS sequence"/>
</dbReference>
<accession>A0ABT3HJ88</accession>
<organism evidence="1 2">
    <name type="scientific">Chryseobacterium oryctis</name>
    <dbReference type="NCBI Taxonomy" id="2952618"/>
    <lineage>
        <taxon>Bacteria</taxon>
        <taxon>Pseudomonadati</taxon>
        <taxon>Bacteroidota</taxon>
        <taxon>Flavobacteriia</taxon>
        <taxon>Flavobacteriales</taxon>
        <taxon>Weeksellaceae</taxon>
        <taxon>Chryseobacterium group</taxon>
        <taxon>Chryseobacterium</taxon>
    </lineage>
</organism>
<dbReference type="EMBL" id="JAPDHV010000001">
    <property type="protein sequence ID" value="MCW3159700.1"/>
    <property type="molecule type" value="Genomic_DNA"/>
</dbReference>
<sequence>MKSKEKDYNSLITSINNYLDLRYSDNKSDNFEEQYQTTIDCVNAFSKIFEECLSYGNFKDRWDYDNYYQNVCGPELIIKAIKTNCDYKLGLDYNGLYLSTDLRFNENLRYMDDNYWKLLLKLSDFEGFEYSEYEFVRDERRREFPDLFKTNKSMVYRIMRKYIFDQTETNSSYTSDSVGEFKVVAKFDEDFTLVVKKFCETFKIMYKLNYELWKIADLKNKKDQR</sequence>
<proteinExistence type="predicted"/>
<comment type="caution">
    <text evidence="1">The sequence shown here is derived from an EMBL/GenBank/DDBJ whole genome shotgun (WGS) entry which is preliminary data.</text>
</comment>
<name>A0ABT3HJ88_9FLAO</name>
<protein>
    <submittedName>
        <fullName evidence="1">Uncharacterized protein</fullName>
    </submittedName>
</protein>
<evidence type="ECO:0000313" key="1">
    <source>
        <dbReference type="EMBL" id="MCW3159700.1"/>
    </source>
</evidence>
<reference evidence="1" key="1">
    <citation type="submission" date="2022-10" db="EMBL/GenBank/DDBJ databases">
        <title>Chryseobacterium babae sp. nov. isolated from the gut of the beetle Oryctes rhinoceros, and Chryseobacterium kimseyorum sp. nov., isolated from a stick insect rearing cage.</title>
        <authorList>
            <person name="Shelomi M."/>
            <person name="Han C.-J."/>
            <person name="Chen W.-M."/>
            <person name="Chen H.-K."/>
            <person name="Liaw S.-J."/>
            <person name="Muhle E."/>
            <person name="Clermont D."/>
        </authorList>
    </citation>
    <scope>NUCLEOTIDE SEQUENCE</scope>
    <source>
        <strain evidence="1">WLa1L2M3</strain>
    </source>
</reference>
<keyword evidence="2" id="KW-1185">Reference proteome</keyword>